<keyword evidence="2" id="KW-1185">Reference proteome</keyword>
<dbReference type="STRING" id="223786.SAMN05216234_12121"/>
<accession>A0A1I5QPK1</accession>
<dbReference type="Proteomes" id="UP000199227">
    <property type="component" value="Unassembled WGS sequence"/>
</dbReference>
<gene>
    <name evidence="1" type="ORF">SAMN05216234_12121</name>
</gene>
<protein>
    <submittedName>
        <fullName evidence="1">Uncharacterized protein</fullName>
    </submittedName>
</protein>
<dbReference type="RefSeq" id="WP_092912676.1">
    <property type="nucleotide sequence ID" value="NZ_CP136592.1"/>
</dbReference>
<dbReference type="EMBL" id="FOXB01000021">
    <property type="protein sequence ID" value="SFP47796.1"/>
    <property type="molecule type" value="Genomic_DNA"/>
</dbReference>
<name>A0A1I5QPK1_9BACT</name>
<dbReference type="AlphaFoldDB" id="A0A1I5QPK1"/>
<evidence type="ECO:0000313" key="2">
    <source>
        <dbReference type="Proteomes" id="UP000199227"/>
    </source>
</evidence>
<evidence type="ECO:0000313" key="1">
    <source>
        <dbReference type="EMBL" id="SFP47796.1"/>
    </source>
</evidence>
<reference evidence="1 2" key="1">
    <citation type="submission" date="2016-10" db="EMBL/GenBank/DDBJ databases">
        <authorList>
            <person name="de Groot N.N."/>
        </authorList>
    </citation>
    <scope>NUCLEOTIDE SEQUENCE [LARGE SCALE GENOMIC DNA]</scope>
    <source>
        <strain evidence="1 2">EP1-55-1</strain>
    </source>
</reference>
<sequence>MEIIIDKKTEDTLINLAKNLNLNPQTLVKNAINEYIENHKNKKIEEISSHIANAYNEMIEAKRSNKELPDAWKLLNEL</sequence>
<organism evidence="1 2">
    <name type="scientific">Hydrogenimonas thermophila</name>
    <dbReference type="NCBI Taxonomy" id="223786"/>
    <lineage>
        <taxon>Bacteria</taxon>
        <taxon>Pseudomonadati</taxon>
        <taxon>Campylobacterota</taxon>
        <taxon>Epsilonproteobacteria</taxon>
        <taxon>Campylobacterales</taxon>
        <taxon>Hydrogenimonadaceae</taxon>
        <taxon>Hydrogenimonas</taxon>
    </lineage>
</organism>
<proteinExistence type="predicted"/>